<proteinExistence type="predicted"/>
<reference evidence="1" key="1">
    <citation type="submission" date="2020-12" db="EMBL/GenBank/DDBJ databases">
        <title>Pontibaca salina gen. nov., sp. nov., isolated from marine sediment.</title>
        <authorList>
            <person name="Bo J."/>
            <person name="Wang S."/>
            <person name="Song X."/>
            <person name="Du Z."/>
        </authorList>
    </citation>
    <scope>NUCLEOTIDE SEQUENCE</scope>
    <source>
        <strain evidence="1">S1109L</strain>
    </source>
</reference>
<dbReference type="RefSeq" id="WP_198685769.1">
    <property type="nucleotide sequence ID" value="NZ_JAEIJD010000005.1"/>
</dbReference>
<comment type="caution">
    <text evidence="1">The sequence shown here is derived from an EMBL/GenBank/DDBJ whole genome shotgun (WGS) entry which is preliminary data.</text>
</comment>
<protein>
    <submittedName>
        <fullName evidence="1">Uncharacterized protein</fullName>
    </submittedName>
</protein>
<keyword evidence="2" id="KW-1185">Reference proteome</keyword>
<dbReference type="AlphaFoldDB" id="A0A934HQR7"/>
<evidence type="ECO:0000313" key="1">
    <source>
        <dbReference type="EMBL" id="MBI6629737.1"/>
    </source>
</evidence>
<gene>
    <name evidence="1" type="ORF">JAO82_07545</name>
</gene>
<accession>A0A934HQR7</accession>
<sequence>MARDTKSAIGTIPVATPATPATPATLAANEWGLPNWKDAADYGNVENWTFMRWRWEFYRRRDELRAAFTRAEADDKNFFGEDDFRYNDRPAKGKPGYFVYVSRSRAAHEYLGFYWKLPDPSVSDHPEELIDARLPTGFAEDYWEKNSFSLSTADIVRLYAKNLSEQDENDLEKHYGRTVPMPSGPERAIISFDLAMPLGGQIERAKHFLKKVQYMHMGRSIPSKRRHPVKWLGYLRTLDAREAGATWAEISVLHPNTAQTEQTARDIWEAANALRFNF</sequence>
<organism evidence="1 2">
    <name type="scientific">Pontibaca salina</name>
    <dbReference type="NCBI Taxonomy" id="2795731"/>
    <lineage>
        <taxon>Bacteria</taxon>
        <taxon>Pseudomonadati</taxon>
        <taxon>Pseudomonadota</taxon>
        <taxon>Alphaproteobacteria</taxon>
        <taxon>Rhodobacterales</taxon>
        <taxon>Roseobacteraceae</taxon>
        <taxon>Pontibaca</taxon>
    </lineage>
</organism>
<dbReference type="Proteomes" id="UP000613255">
    <property type="component" value="Unassembled WGS sequence"/>
</dbReference>
<evidence type="ECO:0000313" key="2">
    <source>
        <dbReference type="Proteomes" id="UP000613255"/>
    </source>
</evidence>
<dbReference type="EMBL" id="JAEIJD010000005">
    <property type="protein sequence ID" value="MBI6629737.1"/>
    <property type="molecule type" value="Genomic_DNA"/>
</dbReference>
<name>A0A934HQR7_9RHOB</name>